<accession>A0A5C3LR36</accession>
<gene>
    <name evidence="1" type="ORF">BDQ12DRAFT_688392</name>
</gene>
<proteinExistence type="predicted"/>
<protein>
    <submittedName>
        <fullName evidence="1">Uncharacterized protein</fullName>
    </submittedName>
</protein>
<dbReference type="STRING" id="68775.A0A5C3LR36"/>
<keyword evidence="2" id="KW-1185">Reference proteome</keyword>
<dbReference type="OrthoDB" id="2677262at2759"/>
<name>A0A5C3LR36_9AGAR</name>
<sequence>MPQNITIPISRPGVDSYTSIIKGRLSLEDKKLLKEAHRLWSTRVPDFLRRVFKLWKDGKISIFDLVIEIKKPEFQANIVALAVLRKQVMCQADHIFESEPLVQALGCILAVGSKWRYEEVHRPKVNHTVRAMDKDPDYVPHESEPSSVSSRARYWRPVEPSPEIAYEKSSKPVLEPDAVLSNAFGEHVMIRLDDPNSDSLLEAVYQRLKLLNPQFWMDEGVNDGDKVDLTEIFDGRDAMDVVEDDISEASDAVRDVNEDLEDDELAEYDIDMDS</sequence>
<dbReference type="EMBL" id="ML213623">
    <property type="protein sequence ID" value="TFK35202.1"/>
    <property type="molecule type" value="Genomic_DNA"/>
</dbReference>
<dbReference type="Proteomes" id="UP000308652">
    <property type="component" value="Unassembled WGS sequence"/>
</dbReference>
<evidence type="ECO:0000313" key="2">
    <source>
        <dbReference type="Proteomes" id="UP000308652"/>
    </source>
</evidence>
<dbReference type="AlphaFoldDB" id="A0A5C3LR36"/>
<evidence type="ECO:0000313" key="1">
    <source>
        <dbReference type="EMBL" id="TFK35202.1"/>
    </source>
</evidence>
<organism evidence="1 2">
    <name type="scientific">Crucibulum laeve</name>
    <dbReference type="NCBI Taxonomy" id="68775"/>
    <lineage>
        <taxon>Eukaryota</taxon>
        <taxon>Fungi</taxon>
        <taxon>Dikarya</taxon>
        <taxon>Basidiomycota</taxon>
        <taxon>Agaricomycotina</taxon>
        <taxon>Agaricomycetes</taxon>
        <taxon>Agaricomycetidae</taxon>
        <taxon>Agaricales</taxon>
        <taxon>Agaricineae</taxon>
        <taxon>Nidulariaceae</taxon>
        <taxon>Crucibulum</taxon>
    </lineage>
</organism>
<reference evidence="1 2" key="1">
    <citation type="journal article" date="2019" name="Nat. Ecol. Evol.">
        <title>Megaphylogeny resolves global patterns of mushroom evolution.</title>
        <authorList>
            <person name="Varga T."/>
            <person name="Krizsan K."/>
            <person name="Foldi C."/>
            <person name="Dima B."/>
            <person name="Sanchez-Garcia M."/>
            <person name="Sanchez-Ramirez S."/>
            <person name="Szollosi G.J."/>
            <person name="Szarkandi J.G."/>
            <person name="Papp V."/>
            <person name="Albert L."/>
            <person name="Andreopoulos W."/>
            <person name="Angelini C."/>
            <person name="Antonin V."/>
            <person name="Barry K.W."/>
            <person name="Bougher N.L."/>
            <person name="Buchanan P."/>
            <person name="Buyck B."/>
            <person name="Bense V."/>
            <person name="Catcheside P."/>
            <person name="Chovatia M."/>
            <person name="Cooper J."/>
            <person name="Damon W."/>
            <person name="Desjardin D."/>
            <person name="Finy P."/>
            <person name="Geml J."/>
            <person name="Haridas S."/>
            <person name="Hughes K."/>
            <person name="Justo A."/>
            <person name="Karasinski D."/>
            <person name="Kautmanova I."/>
            <person name="Kiss B."/>
            <person name="Kocsube S."/>
            <person name="Kotiranta H."/>
            <person name="LaButti K.M."/>
            <person name="Lechner B.E."/>
            <person name="Liimatainen K."/>
            <person name="Lipzen A."/>
            <person name="Lukacs Z."/>
            <person name="Mihaltcheva S."/>
            <person name="Morgado L.N."/>
            <person name="Niskanen T."/>
            <person name="Noordeloos M.E."/>
            <person name="Ohm R.A."/>
            <person name="Ortiz-Santana B."/>
            <person name="Ovrebo C."/>
            <person name="Racz N."/>
            <person name="Riley R."/>
            <person name="Savchenko A."/>
            <person name="Shiryaev A."/>
            <person name="Soop K."/>
            <person name="Spirin V."/>
            <person name="Szebenyi C."/>
            <person name="Tomsovsky M."/>
            <person name="Tulloss R.E."/>
            <person name="Uehling J."/>
            <person name="Grigoriev I.V."/>
            <person name="Vagvolgyi C."/>
            <person name="Papp T."/>
            <person name="Martin F.M."/>
            <person name="Miettinen O."/>
            <person name="Hibbett D.S."/>
            <person name="Nagy L.G."/>
        </authorList>
    </citation>
    <scope>NUCLEOTIDE SEQUENCE [LARGE SCALE GENOMIC DNA]</scope>
    <source>
        <strain evidence="1 2">CBS 166.37</strain>
    </source>
</reference>